<reference evidence="1" key="1">
    <citation type="journal article" date="2022" name="J Glob Antimicrob Resist">
        <title>Identification and characterisation of a novel multidrug-resistant streptococcus, Streptococcus toyakuensis sp. nov., from a blood sample.</title>
        <authorList>
            <person name="Wajima T."/>
            <person name="Hagimoto A."/>
            <person name="Tanaka E."/>
            <person name="Kawamura Y."/>
            <person name="Nakaminami H."/>
        </authorList>
    </citation>
    <scope>NUCLEOTIDE SEQUENCE</scope>
    <source>
        <strain evidence="1">TP1632</strain>
    </source>
</reference>
<accession>A0ABN6KPG9</accession>
<evidence type="ECO:0000313" key="1">
    <source>
        <dbReference type="EMBL" id="BDB09731.1"/>
    </source>
</evidence>
<dbReference type="Proteomes" id="UP001060027">
    <property type="component" value="Chromosome"/>
</dbReference>
<dbReference type="EMBL" id="AP024523">
    <property type="protein sequence ID" value="BDB09731.1"/>
    <property type="molecule type" value="Genomic_DNA"/>
</dbReference>
<gene>
    <name evidence="1" type="ORF">STYK_15450</name>
</gene>
<evidence type="ECO:0000313" key="2">
    <source>
        <dbReference type="Proteomes" id="UP001060027"/>
    </source>
</evidence>
<sequence length="73" mass="8488">MIGRGWKTLTNLTVIVPQVYNIEKLCFIYIKCERSELLADISRYSGILDNNLLLSRTEFLRHSGSKIRDEITK</sequence>
<keyword evidence="2" id="KW-1185">Reference proteome</keyword>
<name>A0ABN6KPG9_9STRE</name>
<proteinExistence type="predicted"/>
<protein>
    <submittedName>
        <fullName evidence="1">Uncharacterized protein</fullName>
    </submittedName>
</protein>
<organism evidence="1 2">
    <name type="scientific">Streptococcus toyakuensis</name>
    <dbReference type="NCBI Taxonomy" id="2819619"/>
    <lineage>
        <taxon>Bacteria</taxon>
        <taxon>Bacillati</taxon>
        <taxon>Bacillota</taxon>
        <taxon>Bacilli</taxon>
        <taxon>Lactobacillales</taxon>
        <taxon>Streptococcaceae</taxon>
        <taxon>Streptococcus</taxon>
        <taxon>Streptococcus mitis group</taxon>
    </lineage>
</organism>